<dbReference type="STRING" id="41875.K8ECA5"/>
<dbReference type="Pfam" id="PF21033">
    <property type="entry name" value="RMD1-3"/>
    <property type="match status" value="1"/>
</dbReference>
<feature type="compositionally biased region" description="Basic residues" evidence="1">
    <location>
        <begin position="207"/>
        <end position="218"/>
    </location>
</feature>
<feature type="region of interest" description="Disordered" evidence="1">
    <location>
        <begin position="1"/>
        <end position="99"/>
    </location>
</feature>
<keyword evidence="2" id="KW-0812">Transmembrane</keyword>
<dbReference type="InterPro" id="IPR011990">
    <property type="entry name" value="TPR-like_helical_dom_sf"/>
</dbReference>
<dbReference type="RefSeq" id="XP_007514195.1">
    <property type="nucleotide sequence ID" value="XM_007514133.1"/>
</dbReference>
<feature type="transmembrane region" description="Helical" evidence="2">
    <location>
        <begin position="231"/>
        <end position="249"/>
    </location>
</feature>
<feature type="compositionally biased region" description="Polar residues" evidence="1">
    <location>
        <begin position="623"/>
        <end position="633"/>
    </location>
</feature>
<gene>
    <name evidence="3" type="ORF">Bathy03g03160</name>
</gene>
<feature type="compositionally biased region" description="Gly residues" evidence="1">
    <location>
        <begin position="35"/>
        <end position="46"/>
    </location>
</feature>
<keyword evidence="2" id="KW-1133">Transmembrane helix</keyword>
<dbReference type="EMBL" id="FO082276">
    <property type="protein sequence ID" value="CCO15632.1"/>
    <property type="molecule type" value="Genomic_DNA"/>
</dbReference>
<dbReference type="AlphaFoldDB" id="K8ECA5"/>
<accession>K8ECA5</accession>
<evidence type="ECO:0000313" key="4">
    <source>
        <dbReference type="Proteomes" id="UP000198341"/>
    </source>
</evidence>
<feature type="region of interest" description="Disordered" evidence="1">
    <location>
        <begin position="115"/>
        <end position="150"/>
    </location>
</feature>
<dbReference type="GeneID" id="19016853"/>
<feature type="compositionally biased region" description="Low complexity" evidence="1">
    <location>
        <begin position="581"/>
        <end position="595"/>
    </location>
</feature>
<proteinExistence type="predicted"/>
<organism evidence="3 4">
    <name type="scientific">Bathycoccus prasinos</name>
    <dbReference type="NCBI Taxonomy" id="41875"/>
    <lineage>
        <taxon>Eukaryota</taxon>
        <taxon>Viridiplantae</taxon>
        <taxon>Chlorophyta</taxon>
        <taxon>Mamiellophyceae</taxon>
        <taxon>Mamiellales</taxon>
        <taxon>Bathycoccaceae</taxon>
        <taxon>Bathycoccus</taxon>
    </lineage>
</organism>
<dbReference type="OrthoDB" id="512473at2759"/>
<keyword evidence="2" id="KW-0472">Membrane</keyword>
<reference evidence="3 4" key="1">
    <citation type="submission" date="2011-10" db="EMBL/GenBank/DDBJ databases">
        <authorList>
            <person name="Genoscope - CEA"/>
        </authorList>
    </citation>
    <scope>NUCLEOTIDE SEQUENCE [LARGE SCALE GENOMIC DNA]</scope>
    <source>
        <strain evidence="3 4">RCC 1105</strain>
    </source>
</reference>
<dbReference type="eggNOG" id="ENOG502R6KE">
    <property type="taxonomic scope" value="Eukaryota"/>
</dbReference>
<feature type="compositionally biased region" description="Polar residues" evidence="1">
    <location>
        <begin position="61"/>
        <end position="79"/>
    </location>
</feature>
<evidence type="ECO:0000313" key="3">
    <source>
        <dbReference type="EMBL" id="CCO15632.1"/>
    </source>
</evidence>
<keyword evidence="4" id="KW-1185">Reference proteome</keyword>
<feature type="compositionally biased region" description="Low complexity" evidence="1">
    <location>
        <begin position="613"/>
        <end position="622"/>
    </location>
</feature>
<feature type="compositionally biased region" description="Low complexity" evidence="1">
    <location>
        <begin position="10"/>
        <end position="26"/>
    </location>
</feature>
<dbReference type="Gene3D" id="1.25.40.10">
    <property type="entry name" value="Tetratricopeptide repeat domain"/>
    <property type="match status" value="1"/>
</dbReference>
<evidence type="ECO:0000256" key="1">
    <source>
        <dbReference type="SAM" id="MobiDB-lite"/>
    </source>
</evidence>
<name>K8ECA5_9CHLO</name>
<dbReference type="Proteomes" id="UP000198341">
    <property type="component" value="Chromosome 3"/>
</dbReference>
<dbReference type="SUPFAM" id="SSF48452">
    <property type="entry name" value="TPR-like"/>
    <property type="match status" value="1"/>
</dbReference>
<protein>
    <submittedName>
        <fullName evidence="3">Uncharacterized protein</fullName>
    </submittedName>
</protein>
<dbReference type="KEGG" id="bpg:Bathy03g03160"/>
<feature type="region of interest" description="Disordered" evidence="1">
    <location>
        <begin position="581"/>
        <end position="633"/>
    </location>
</feature>
<evidence type="ECO:0000256" key="2">
    <source>
        <dbReference type="SAM" id="Phobius"/>
    </source>
</evidence>
<feature type="region of interest" description="Disordered" evidence="1">
    <location>
        <begin position="187"/>
        <end position="224"/>
    </location>
</feature>
<sequence length="633" mass="70755">MMIVRKPDASSSPSSSSPSNSSSSNSKKNKRDGESGGGDAGGGGSPGTSSSIGRRFDRTKNASSKTNSVRDVGTPSSSPLFGHHQKTGSFGGGNKVADPIWIDDDCEVDDEFCFSDDGFTPDAKKRRNNNKGQGKTVSNNEDEDDEELSGSFKRREIENERKMVNRLWDKPTTSEDLLHITSHVPVNRTGKAAPKETVNKTSANTKTNKKHNNNKKLQQRKEETDEKKQKWFYTKVTFVAVILNFVVALPSSVFTQLPSVFTGLGVLKALDWLFPNSRKRLMRISRRIRRVKSSVKNRNISFPSLKFARLGVKSIANIARRGSVNAMNRVSSRTNITQKSESFENLIKEGQKKNETGDTLSAVKIFTRAVERQPMNQFANIALSKSLSDRVFEPEIFKNRVKAKALADEAVDRAQKAVEIDRNSCQAHVCLAVAYGRAQMFSNENREKVELGKMLKESLDNALKIDPNDDMALHVMGRYEWSMANLNGITKMYVKMMYGALAPGSAENAEKLFKRCIELSPNRLIHKVELAKMLFDLKRYDEAHKLATEGRVLPMEDVNSEIERKNADEIIRKSALKMTRSRSSMMGFGSSSALSKKLKSRTPLKDTSNADLQQQQQQQQQQTLAEAQPQRQN</sequence>
<dbReference type="InterPro" id="IPR049039">
    <property type="entry name" value="RMD1-3_a_helical_rpt"/>
</dbReference>